<dbReference type="InterPro" id="IPR048110">
    <property type="entry name" value="SA1362/YqhP-like"/>
</dbReference>
<evidence type="ECO:0000256" key="1">
    <source>
        <dbReference type="SAM" id="MobiDB-lite"/>
    </source>
</evidence>
<evidence type="ECO:0000256" key="2">
    <source>
        <dbReference type="SAM" id="Phobius"/>
    </source>
</evidence>
<sequence>MNQKVYTSIFYGMIALALFGLIAELINNPAKLLQRILFIGLILLVLYFIYRVFTSSNSQRSQQDSYRKAAKQTVKKYNTQKTSSVKKSFNKSKPTSRKSTSSPLLRKRNKDSSHLTVIEGEKGKKKDRASY</sequence>
<organism evidence="3 4">
    <name type="scientific">Gottfriedia solisilvae</name>
    <dbReference type="NCBI Taxonomy" id="1516104"/>
    <lineage>
        <taxon>Bacteria</taxon>
        <taxon>Bacillati</taxon>
        <taxon>Bacillota</taxon>
        <taxon>Bacilli</taxon>
        <taxon>Bacillales</taxon>
        <taxon>Bacillaceae</taxon>
        <taxon>Gottfriedia</taxon>
    </lineage>
</organism>
<keyword evidence="4" id="KW-1185">Reference proteome</keyword>
<keyword evidence="2" id="KW-0472">Membrane</keyword>
<dbReference type="Proteomes" id="UP000626244">
    <property type="component" value="Unassembled WGS sequence"/>
</dbReference>
<dbReference type="NCBIfam" id="NF041554">
    <property type="entry name" value="SA1362_fam"/>
    <property type="match status" value="1"/>
</dbReference>
<keyword evidence="2" id="KW-1133">Transmembrane helix</keyword>
<feature type="transmembrane region" description="Helical" evidence="2">
    <location>
        <begin position="32"/>
        <end position="53"/>
    </location>
</feature>
<feature type="compositionally biased region" description="Polar residues" evidence="1">
    <location>
        <begin position="75"/>
        <end position="87"/>
    </location>
</feature>
<feature type="compositionally biased region" description="Basic and acidic residues" evidence="1">
    <location>
        <begin position="119"/>
        <end position="131"/>
    </location>
</feature>
<feature type="transmembrane region" description="Helical" evidence="2">
    <location>
        <begin position="9"/>
        <end position="26"/>
    </location>
</feature>
<dbReference type="EMBL" id="BMHB01000001">
    <property type="protein sequence ID" value="GGI11290.1"/>
    <property type="molecule type" value="Genomic_DNA"/>
</dbReference>
<evidence type="ECO:0000313" key="4">
    <source>
        <dbReference type="Proteomes" id="UP000626244"/>
    </source>
</evidence>
<evidence type="ECO:0000313" key="3">
    <source>
        <dbReference type="EMBL" id="GGI11290.1"/>
    </source>
</evidence>
<gene>
    <name evidence="3" type="ORF">GCM10007380_07090</name>
</gene>
<proteinExistence type="predicted"/>
<accession>A0A8J3AF82</accession>
<dbReference type="AlphaFoldDB" id="A0A8J3AF82"/>
<feature type="region of interest" description="Disordered" evidence="1">
    <location>
        <begin position="56"/>
        <end position="131"/>
    </location>
</feature>
<protein>
    <submittedName>
        <fullName evidence="3">Membrane protein</fullName>
    </submittedName>
</protein>
<comment type="caution">
    <text evidence="3">The sequence shown here is derived from an EMBL/GenBank/DDBJ whole genome shotgun (WGS) entry which is preliminary data.</text>
</comment>
<name>A0A8J3AF82_9BACI</name>
<keyword evidence="2" id="KW-0812">Transmembrane</keyword>
<dbReference type="RefSeq" id="WP_087998965.1">
    <property type="nucleotide sequence ID" value="NZ_BMHB01000001.1"/>
</dbReference>
<reference evidence="4" key="1">
    <citation type="journal article" date="2019" name="Int. J. Syst. Evol. Microbiol.">
        <title>The Global Catalogue of Microorganisms (GCM) 10K type strain sequencing project: providing services to taxonomists for standard genome sequencing and annotation.</title>
        <authorList>
            <consortium name="The Broad Institute Genomics Platform"/>
            <consortium name="The Broad Institute Genome Sequencing Center for Infectious Disease"/>
            <person name="Wu L."/>
            <person name="Ma J."/>
        </authorList>
    </citation>
    <scope>NUCLEOTIDE SEQUENCE [LARGE SCALE GENOMIC DNA]</scope>
    <source>
        <strain evidence="4">CGMCC 1.14993</strain>
    </source>
</reference>